<dbReference type="InterPro" id="IPR002942">
    <property type="entry name" value="S4_RNA-bd"/>
</dbReference>
<evidence type="ECO:0000259" key="7">
    <source>
        <dbReference type="SMART" id="SM00363"/>
    </source>
</evidence>
<comment type="function">
    <text evidence="6">Responsible for synthesis of pseudouridine from uracil.</text>
</comment>
<dbReference type="SUPFAM" id="SSF55120">
    <property type="entry name" value="Pseudouridine synthase"/>
    <property type="match status" value="1"/>
</dbReference>
<proteinExistence type="inferred from homology"/>
<protein>
    <recommendedName>
        <fullName evidence="6">Pseudouridine synthase</fullName>
        <ecNumber evidence="6">5.4.99.-</ecNumber>
    </recommendedName>
</protein>
<comment type="similarity">
    <text evidence="1 6">Belongs to the pseudouridine synthase RluA family.</text>
</comment>
<dbReference type="SUPFAM" id="SSF55174">
    <property type="entry name" value="Alpha-L RNA-binding motif"/>
    <property type="match status" value="1"/>
</dbReference>
<dbReference type="CDD" id="cd00165">
    <property type="entry name" value="S4"/>
    <property type="match status" value="1"/>
</dbReference>
<comment type="catalytic activity">
    <reaction evidence="6">
        <text>a uridine in RNA = a pseudouridine in RNA</text>
        <dbReference type="Rhea" id="RHEA:48348"/>
        <dbReference type="Rhea" id="RHEA-COMP:12068"/>
        <dbReference type="Rhea" id="RHEA-COMP:12069"/>
        <dbReference type="ChEBI" id="CHEBI:65314"/>
        <dbReference type="ChEBI" id="CHEBI:65315"/>
    </reaction>
</comment>
<dbReference type="Gene3D" id="3.30.2350.10">
    <property type="entry name" value="Pseudouridine synthase"/>
    <property type="match status" value="1"/>
</dbReference>
<dbReference type="AlphaFoldDB" id="A0AAE4BRB4"/>
<dbReference type="Pfam" id="PF01479">
    <property type="entry name" value="S4"/>
    <property type="match status" value="1"/>
</dbReference>
<dbReference type="SMART" id="SM00363">
    <property type="entry name" value="S4"/>
    <property type="match status" value="1"/>
</dbReference>
<dbReference type="PANTHER" id="PTHR21600:SF44">
    <property type="entry name" value="RIBOSOMAL LARGE SUBUNIT PSEUDOURIDINE SYNTHASE D"/>
    <property type="match status" value="1"/>
</dbReference>
<accession>A0AAE4BRB4</accession>
<dbReference type="EMBL" id="JAVDQD010000001">
    <property type="protein sequence ID" value="MDR6237595.1"/>
    <property type="molecule type" value="Genomic_DNA"/>
</dbReference>
<gene>
    <name evidence="8" type="ORF">HNQ88_000571</name>
</gene>
<evidence type="ECO:0000313" key="8">
    <source>
        <dbReference type="EMBL" id="MDR6237595.1"/>
    </source>
</evidence>
<dbReference type="PANTHER" id="PTHR21600">
    <property type="entry name" value="MITOCHONDRIAL RNA PSEUDOURIDINE SYNTHASE"/>
    <property type="match status" value="1"/>
</dbReference>
<evidence type="ECO:0000256" key="2">
    <source>
        <dbReference type="ARBA" id="ARBA00022884"/>
    </source>
</evidence>
<dbReference type="NCBIfam" id="TIGR00005">
    <property type="entry name" value="rluA_subfam"/>
    <property type="match status" value="1"/>
</dbReference>
<evidence type="ECO:0000256" key="6">
    <source>
        <dbReference type="RuleBase" id="RU362028"/>
    </source>
</evidence>
<evidence type="ECO:0000256" key="3">
    <source>
        <dbReference type="ARBA" id="ARBA00023235"/>
    </source>
</evidence>
<feature type="active site" evidence="4">
    <location>
        <position position="181"/>
    </location>
</feature>
<dbReference type="Proteomes" id="UP001185092">
    <property type="component" value="Unassembled WGS sequence"/>
</dbReference>
<dbReference type="EC" id="5.4.99.-" evidence="6"/>
<dbReference type="InterPro" id="IPR006225">
    <property type="entry name" value="PsdUridine_synth_RluC/D"/>
</dbReference>
<dbReference type="GO" id="GO:0120159">
    <property type="term" value="F:rRNA pseudouridine synthase activity"/>
    <property type="evidence" value="ECO:0007669"/>
    <property type="project" value="UniProtKB-ARBA"/>
</dbReference>
<name>A0AAE4BRB4_9BACT</name>
<evidence type="ECO:0000256" key="5">
    <source>
        <dbReference type="PROSITE-ProRule" id="PRU00182"/>
    </source>
</evidence>
<dbReference type="FunFam" id="3.30.2350.10:FF:000006">
    <property type="entry name" value="Pseudouridine synthase"/>
    <property type="match status" value="1"/>
</dbReference>
<evidence type="ECO:0000313" key="9">
    <source>
        <dbReference type="Proteomes" id="UP001185092"/>
    </source>
</evidence>
<dbReference type="GO" id="GO:0000455">
    <property type="term" value="P:enzyme-directed rRNA pseudouridine synthesis"/>
    <property type="evidence" value="ECO:0007669"/>
    <property type="project" value="TreeGrafter"/>
</dbReference>
<dbReference type="InterPro" id="IPR006224">
    <property type="entry name" value="PsdUridine_synth_RluA-like_CS"/>
</dbReference>
<keyword evidence="3 6" id="KW-0413">Isomerase</keyword>
<dbReference type="CDD" id="cd02869">
    <property type="entry name" value="PseudoU_synth_RluA_like"/>
    <property type="match status" value="1"/>
</dbReference>
<dbReference type="InterPro" id="IPR036986">
    <property type="entry name" value="S4_RNA-bd_sf"/>
</dbReference>
<evidence type="ECO:0000256" key="1">
    <source>
        <dbReference type="ARBA" id="ARBA00010876"/>
    </source>
</evidence>
<keyword evidence="9" id="KW-1185">Reference proteome</keyword>
<sequence length="369" mass="42511">MLCVKTSAIGFSRKAKEINTDNNHLKMSEKEDIIEESQDELYEHHRIIADPKQQLLRLDKFLMDRLPNVTRNKVQAAIKDGFVKVNDENVKPNYKVRPNDDIVIALPEPPRETEVIPEDIPLNIVYEDDHILVVNKEAGMVVHPAYNNWNGTLVNALAYHFQNLPTMPDNEGRPGLVHRIDKDTSGLLVIAKSEKAMTGLAKQFFDHSIERTYYALVWGDVSEDKGTIDCHLGRSFKDRRVVAAFPEGDIGRHAITHYKVIERLRYVSLIKCNLETGRTHQIRAHMKHLGHPLFNDSTYGGDKILKGTTFTKYKQFIDNCFKIMPRQALHAKSLGFIHPITKEKMQFESELPKDFTDVIDKWKHYVQFN</sequence>
<comment type="caution">
    <text evidence="8">The sequence shown here is derived from an EMBL/GenBank/DDBJ whole genome shotgun (WGS) entry which is preliminary data.</text>
</comment>
<dbReference type="PROSITE" id="PS50889">
    <property type="entry name" value="S4"/>
    <property type="match status" value="1"/>
</dbReference>
<dbReference type="Gene3D" id="3.10.290.10">
    <property type="entry name" value="RNA-binding S4 domain"/>
    <property type="match status" value="1"/>
</dbReference>
<dbReference type="InterPro" id="IPR050188">
    <property type="entry name" value="RluA_PseudoU_synthase"/>
</dbReference>
<dbReference type="InterPro" id="IPR006145">
    <property type="entry name" value="PsdUridine_synth_RsuA/RluA"/>
</dbReference>
<dbReference type="PROSITE" id="PS01129">
    <property type="entry name" value="PSI_RLU"/>
    <property type="match status" value="1"/>
</dbReference>
<dbReference type="Pfam" id="PF00849">
    <property type="entry name" value="PseudoU_synth_2"/>
    <property type="match status" value="1"/>
</dbReference>
<evidence type="ECO:0000256" key="4">
    <source>
        <dbReference type="PIRSR" id="PIRSR606225-1"/>
    </source>
</evidence>
<reference evidence="8" key="1">
    <citation type="submission" date="2023-07" db="EMBL/GenBank/DDBJ databases">
        <title>Genomic Encyclopedia of Type Strains, Phase IV (KMG-IV): sequencing the most valuable type-strain genomes for metagenomic binning, comparative biology and taxonomic classification.</title>
        <authorList>
            <person name="Goeker M."/>
        </authorList>
    </citation>
    <scope>NUCLEOTIDE SEQUENCE</scope>
    <source>
        <strain evidence="8">DSM 26174</strain>
    </source>
</reference>
<organism evidence="8 9">
    <name type="scientific">Aureibacter tunicatorum</name>
    <dbReference type="NCBI Taxonomy" id="866807"/>
    <lineage>
        <taxon>Bacteria</taxon>
        <taxon>Pseudomonadati</taxon>
        <taxon>Bacteroidota</taxon>
        <taxon>Cytophagia</taxon>
        <taxon>Cytophagales</taxon>
        <taxon>Persicobacteraceae</taxon>
        <taxon>Aureibacter</taxon>
    </lineage>
</organism>
<keyword evidence="2 5" id="KW-0694">RNA-binding</keyword>
<feature type="domain" description="RNA-binding S4" evidence="7">
    <location>
        <begin position="56"/>
        <end position="121"/>
    </location>
</feature>
<dbReference type="GO" id="GO:0003723">
    <property type="term" value="F:RNA binding"/>
    <property type="evidence" value="ECO:0007669"/>
    <property type="project" value="UniProtKB-KW"/>
</dbReference>
<dbReference type="InterPro" id="IPR020103">
    <property type="entry name" value="PsdUridine_synth_cat_dom_sf"/>
</dbReference>